<evidence type="ECO:0000256" key="2">
    <source>
        <dbReference type="RuleBase" id="RU003616"/>
    </source>
</evidence>
<dbReference type="Gene3D" id="2.60.40.790">
    <property type="match status" value="3"/>
</dbReference>
<comment type="caution">
    <text evidence="5">The sequence shown here is derived from an EMBL/GenBank/DDBJ whole genome shotgun (WGS) entry which is preliminary data.</text>
</comment>
<feature type="region of interest" description="Disordered" evidence="3">
    <location>
        <begin position="268"/>
        <end position="339"/>
    </location>
</feature>
<dbReference type="InterPro" id="IPR008978">
    <property type="entry name" value="HSP20-like_chaperone"/>
</dbReference>
<reference evidence="5" key="1">
    <citation type="submission" date="2021-02" db="EMBL/GenBank/DDBJ databases">
        <authorList>
            <person name="Nowell W R."/>
        </authorList>
    </citation>
    <scope>NUCLEOTIDE SEQUENCE</scope>
</reference>
<dbReference type="GO" id="GO:0042026">
    <property type="term" value="P:protein refolding"/>
    <property type="evidence" value="ECO:0007669"/>
    <property type="project" value="TreeGrafter"/>
</dbReference>
<evidence type="ECO:0000259" key="4">
    <source>
        <dbReference type="PROSITE" id="PS01031"/>
    </source>
</evidence>
<comment type="similarity">
    <text evidence="1 2">Belongs to the small heat shock protein (HSP20) family.</text>
</comment>
<feature type="compositionally biased region" description="Low complexity" evidence="3">
    <location>
        <begin position="300"/>
        <end position="314"/>
    </location>
</feature>
<accession>A0A813Z327</accession>
<sequence>MNNDYHFQHHPRTVIPVTVNPSDDQRFIRFRSSDGPSNDTHDRMSTRMRDFEDECRRWREKFFNESRTESSGGSFPSSSTSLVHSKPRMRVDFPDFPEFGGADWPIFRGSASGIGTTPNTSGQRAFIEEDNDGRKKYKIQFDIGEFRPEELNVKVDGRMLIVKGDRQVKVGNATESKQFNRELTLPEFVDAKTLQSYLSDEGQLTMEAPILMDRVYNDSGSSALTSTSSSAAGTFRQSSPGRIVDTTFLTGRQPSTLGIGIGNNQSNAYSSSSSFRQESNSSNTGLNNFHHSSPLRDQYSSTNSSSTLLNSGSGIPPPVTFSTITSRPEFSNNDRNDGTKNVTYKFNLSEFAPEDIAIQVNDTMLKISALRQERDGRGTSHREFKREIGLPDGADAKKLTNTLSADGILTIQIPVRDYRPPLTPTTPQSQQFNLSTNIGSNDTYTVGDQQLKLTFDLSGYKPDDVNVKVNDNVLKVQAVHIDNTRGNQINREYMREYVLPEWVDVDNLRAKMSEDSTLTVEVPIPHDRVPAFNRQIKITQ</sequence>
<dbReference type="Proteomes" id="UP000663832">
    <property type="component" value="Unassembled WGS sequence"/>
</dbReference>
<dbReference type="GO" id="GO:0009408">
    <property type="term" value="P:response to heat"/>
    <property type="evidence" value="ECO:0007669"/>
    <property type="project" value="TreeGrafter"/>
</dbReference>
<name>A0A813Z327_9BILA</name>
<dbReference type="PANTHER" id="PTHR45640">
    <property type="entry name" value="HEAT SHOCK PROTEIN HSP-12.2-RELATED"/>
    <property type="match status" value="1"/>
</dbReference>
<feature type="compositionally biased region" description="Low complexity" evidence="3">
    <location>
        <begin position="270"/>
        <end position="282"/>
    </location>
</feature>
<protein>
    <recommendedName>
        <fullName evidence="4">SHSP domain-containing protein</fullName>
    </recommendedName>
</protein>
<dbReference type="CDD" id="cd06526">
    <property type="entry name" value="metazoan_ACD"/>
    <property type="match status" value="3"/>
</dbReference>
<dbReference type="EMBL" id="CAJNOM010000041">
    <property type="protein sequence ID" value="CAF0893591.1"/>
    <property type="molecule type" value="Genomic_DNA"/>
</dbReference>
<dbReference type="InterPro" id="IPR002068">
    <property type="entry name" value="A-crystallin/Hsp20_dom"/>
</dbReference>
<evidence type="ECO:0000256" key="1">
    <source>
        <dbReference type="PROSITE-ProRule" id="PRU00285"/>
    </source>
</evidence>
<evidence type="ECO:0000313" key="6">
    <source>
        <dbReference type="Proteomes" id="UP000663832"/>
    </source>
</evidence>
<dbReference type="GO" id="GO:0051082">
    <property type="term" value="F:unfolded protein binding"/>
    <property type="evidence" value="ECO:0007669"/>
    <property type="project" value="TreeGrafter"/>
</dbReference>
<evidence type="ECO:0000313" key="5">
    <source>
        <dbReference type="EMBL" id="CAF0893591.1"/>
    </source>
</evidence>
<dbReference type="PROSITE" id="PS01031">
    <property type="entry name" value="SHSP"/>
    <property type="match status" value="2"/>
</dbReference>
<gene>
    <name evidence="5" type="ORF">QVE165_LOCUS9081</name>
</gene>
<dbReference type="PANTHER" id="PTHR45640:SF26">
    <property type="entry name" value="RE23625P"/>
    <property type="match status" value="1"/>
</dbReference>
<proteinExistence type="inferred from homology"/>
<evidence type="ECO:0000256" key="3">
    <source>
        <dbReference type="SAM" id="MobiDB-lite"/>
    </source>
</evidence>
<dbReference type="AlphaFoldDB" id="A0A813Z327"/>
<dbReference type="SUPFAM" id="SSF49764">
    <property type="entry name" value="HSP20-like chaperones"/>
    <property type="match status" value="3"/>
</dbReference>
<dbReference type="GO" id="GO:0005737">
    <property type="term" value="C:cytoplasm"/>
    <property type="evidence" value="ECO:0007669"/>
    <property type="project" value="TreeGrafter"/>
</dbReference>
<feature type="domain" description="SHSP" evidence="4">
    <location>
        <begin position="117"/>
        <end position="225"/>
    </location>
</feature>
<keyword evidence="6" id="KW-1185">Reference proteome</keyword>
<organism evidence="5 6">
    <name type="scientific">Adineta steineri</name>
    <dbReference type="NCBI Taxonomy" id="433720"/>
    <lineage>
        <taxon>Eukaryota</taxon>
        <taxon>Metazoa</taxon>
        <taxon>Spiralia</taxon>
        <taxon>Gnathifera</taxon>
        <taxon>Rotifera</taxon>
        <taxon>Eurotatoria</taxon>
        <taxon>Bdelloidea</taxon>
        <taxon>Adinetida</taxon>
        <taxon>Adinetidae</taxon>
        <taxon>Adineta</taxon>
    </lineage>
</organism>
<dbReference type="InterPro" id="IPR001436">
    <property type="entry name" value="Alpha-crystallin/sHSP_animal"/>
</dbReference>
<feature type="domain" description="SHSP" evidence="4">
    <location>
        <begin position="321"/>
        <end position="435"/>
    </location>
</feature>
<dbReference type="OrthoDB" id="10060792at2759"/>
<dbReference type="Pfam" id="PF00011">
    <property type="entry name" value="HSP20"/>
    <property type="match status" value="3"/>
</dbReference>
<feature type="compositionally biased region" description="Polar residues" evidence="3">
    <location>
        <begin position="320"/>
        <end position="331"/>
    </location>
</feature>
<dbReference type="GO" id="GO:0005634">
    <property type="term" value="C:nucleus"/>
    <property type="evidence" value="ECO:0007669"/>
    <property type="project" value="TreeGrafter"/>
</dbReference>